<gene>
    <name evidence="1" type="ORF">Mucpa_6907</name>
</gene>
<sequence>MIDKLMELFTLWEMIDKLDEVQVRRSDLFARWEQLCWSMQIELILAGDEKKSYLNALAALSDRIYVRYRKPRKRDYLRVLLEKLGTLIEERDKPDRYSRSILKITISDHVNKLIGEMAKFNIQEGLSNILKSVLKDISSNIEPSTHLVDYLKSFSNWLKQRKELTSDCLIDQLISTNFNHPAFLEYMLNLYESAQNDNDDVERLKHFQLTLIKKQLHLDLLKLRSSMVMFKENEAVADILKEFLATEIKWVGLRLNKRWRENAVLDTSNSQVKGFANEPFANKILAKWPSDKSDLVELVYALYVYMRTRGSQVTIAALVKWCEDAFGVSLARYSHRFAEIKMRKSTRPSKFLDIMVSEFLNYVEDGNAFLPITNS</sequence>
<dbReference type="HOGENOM" id="CLU_737336_0_0_10"/>
<dbReference type="OrthoDB" id="790983at2"/>
<accession>H1Y411</accession>
<proteinExistence type="predicted"/>
<dbReference type="AlphaFoldDB" id="H1Y411"/>
<reference evidence="1" key="1">
    <citation type="submission" date="2011-09" db="EMBL/GenBank/DDBJ databases">
        <title>The permanent draft genome of Mucilaginibacter paludis DSM 18603.</title>
        <authorList>
            <consortium name="US DOE Joint Genome Institute (JGI-PGF)"/>
            <person name="Lucas S."/>
            <person name="Han J."/>
            <person name="Lapidus A."/>
            <person name="Bruce D."/>
            <person name="Goodwin L."/>
            <person name="Pitluck S."/>
            <person name="Peters L."/>
            <person name="Kyrpides N."/>
            <person name="Mavromatis K."/>
            <person name="Ivanova N."/>
            <person name="Mikhailova N."/>
            <person name="Held B."/>
            <person name="Detter J.C."/>
            <person name="Tapia R."/>
            <person name="Han C."/>
            <person name="Land M."/>
            <person name="Hauser L."/>
            <person name="Markowitz V."/>
            <person name="Cheng J.-F."/>
            <person name="Hugenholtz P."/>
            <person name="Woyke T."/>
            <person name="Wu D."/>
            <person name="Tindall B."/>
            <person name="Brambilla E."/>
            <person name="Klenk H.-P."/>
            <person name="Eisen J.A."/>
        </authorList>
    </citation>
    <scope>NUCLEOTIDE SEQUENCE [LARGE SCALE GENOMIC DNA]</scope>
    <source>
        <strain evidence="1">DSM 18603</strain>
    </source>
</reference>
<dbReference type="EMBL" id="CM001403">
    <property type="protein sequence ID" value="EHQ30956.1"/>
    <property type="molecule type" value="Genomic_DNA"/>
</dbReference>
<keyword evidence="2" id="KW-1185">Reference proteome</keyword>
<evidence type="ECO:0000313" key="1">
    <source>
        <dbReference type="EMBL" id="EHQ30956.1"/>
    </source>
</evidence>
<dbReference type="Proteomes" id="UP000002774">
    <property type="component" value="Chromosome"/>
</dbReference>
<name>H1Y411_9SPHI</name>
<dbReference type="Pfam" id="PF09357">
    <property type="entry name" value="RteC"/>
    <property type="match status" value="1"/>
</dbReference>
<dbReference type="InterPro" id="IPR018534">
    <property type="entry name" value="Tet_reg_excision_RteC"/>
</dbReference>
<protein>
    <submittedName>
        <fullName evidence="1">Uncharacterized protein</fullName>
    </submittedName>
</protein>
<evidence type="ECO:0000313" key="2">
    <source>
        <dbReference type="Proteomes" id="UP000002774"/>
    </source>
</evidence>
<dbReference type="RefSeq" id="WP_008513051.1">
    <property type="nucleotide sequence ID" value="NZ_CM001403.1"/>
</dbReference>
<organism evidence="1 2">
    <name type="scientific">Mucilaginibacter paludis DSM 18603</name>
    <dbReference type="NCBI Taxonomy" id="714943"/>
    <lineage>
        <taxon>Bacteria</taxon>
        <taxon>Pseudomonadati</taxon>
        <taxon>Bacteroidota</taxon>
        <taxon>Sphingobacteriia</taxon>
        <taxon>Sphingobacteriales</taxon>
        <taxon>Sphingobacteriaceae</taxon>
        <taxon>Mucilaginibacter</taxon>
    </lineage>
</organism>